<dbReference type="AlphaFoldDB" id="U4LMF0"/>
<proteinExistence type="predicted"/>
<evidence type="ECO:0000256" key="2">
    <source>
        <dbReference type="SAM" id="SignalP"/>
    </source>
</evidence>
<evidence type="ECO:0000256" key="1">
    <source>
        <dbReference type="SAM" id="MobiDB-lite"/>
    </source>
</evidence>
<organism evidence="3 4">
    <name type="scientific">Pyronema omphalodes (strain CBS 100304)</name>
    <name type="common">Pyronema confluens</name>
    <dbReference type="NCBI Taxonomy" id="1076935"/>
    <lineage>
        <taxon>Eukaryota</taxon>
        <taxon>Fungi</taxon>
        <taxon>Dikarya</taxon>
        <taxon>Ascomycota</taxon>
        <taxon>Pezizomycotina</taxon>
        <taxon>Pezizomycetes</taxon>
        <taxon>Pezizales</taxon>
        <taxon>Pyronemataceae</taxon>
        <taxon>Pyronema</taxon>
    </lineage>
</organism>
<name>U4LMF0_PYROM</name>
<keyword evidence="4" id="KW-1185">Reference proteome</keyword>
<evidence type="ECO:0000313" key="4">
    <source>
        <dbReference type="Proteomes" id="UP000018144"/>
    </source>
</evidence>
<feature type="signal peptide" evidence="2">
    <location>
        <begin position="1"/>
        <end position="19"/>
    </location>
</feature>
<gene>
    <name evidence="3" type="ORF">PCON_13618</name>
</gene>
<feature type="chain" id="PRO_5004652179" evidence="2">
    <location>
        <begin position="20"/>
        <end position="114"/>
    </location>
</feature>
<feature type="compositionally biased region" description="Acidic residues" evidence="1">
    <location>
        <begin position="48"/>
        <end position="63"/>
    </location>
</feature>
<feature type="region of interest" description="Disordered" evidence="1">
    <location>
        <begin position="39"/>
        <end position="63"/>
    </location>
</feature>
<sequence length="114" mass="12779">MQLPLLLLLSSTFSIAISAANEASAVDLEVVKLDAPVTRYHTPPEAPEAPEAEEADFSAPDEDPNSLVYSFDRRYCHGTGCEDNGRCRPGFFEIKRWYRHCFRRVVLAKTCCTP</sequence>
<keyword evidence="2" id="KW-0732">Signal</keyword>
<protein>
    <submittedName>
        <fullName evidence="3">Uncharacterized protein</fullName>
    </submittedName>
</protein>
<evidence type="ECO:0000313" key="3">
    <source>
        <dbReference type="EMBL" id="CCX32767.1"/>
    </source>
</evidence>
<dbReference type="EMBL" id="HF935907">
    <property type="protein sequence ID" value="CCX32767.1"/>
    <property type="molecule type" value="Genomic_DNA"/>
</dbReference>
<reference evidence="3 4" key="1">
    <citation type="journal article" date="2013" name="PLoS Genet.">
        <title>The genome and development-dependent transcriptomes of Pyronema confluens: a window into fungal evolution.</title>
        <authorList>
            <person name="Traeger S."/>
            <person name="Altegoer F."/>
            <person name="Freitag M."/>
            <person name="Gabaldon T."/>
            <person name="Kempken F."/>
            <person name="Kumar A."/>
            <person name="Marcet-Houben M."/>
            <person name="Poggeler S."/>
            <person name="Stajich J.E."/>
            <person name="Nowrousian M."/>
        </authorList>
    </citation>
    <scope>NUCLEOTIDE SEQUENCE [LARGE SCALE GENOMIC DNA]</scope>
    <source>
        <strain evidence="4">CBS 100304</strain>
        <tissue evidence="3">Vegetative mycelium</tissue>
    </source>
</reference>
<accession>U4LMF0</accession>
<dbReference type="Proteomes" id="UP000018144">
    <property type="component" value="Unassembled WGS sequence"/>
</dbReference>